<dbReference type="PANTHER" id="PTHR40467:SF1">
    <property type="match status" value="1"/>
</dbReference>
<feature type="compositionally biased region" description="Polar residues" evidence="1">
    <location>
        <begin position="760"/>
        <end position="771"/>
    </location>
</feature>
<feature type="transmembrane region" description="Helical" evidence="2">
    <location>
        <begin position="405"/>
        <end position="424"/>
    </location>
</feature>
<evidence type="ECO:0000256" key="2">
    <source>
        <dbReference type="SAM" id="Phobius"/>
    </source>
</evidence>
<feature type="compositionally biased region" description="Polar residues" evidence="1">
    <location>
        <begin position="33"/>
        <end position="52"/>
    </location>
</feature>
<feature type="transmembrane region" description="Helical" evidence="2">
    <location>
        <begin position="221"/>
        <end position="242"/>
    </location>
</feature>
<feature type="region of interest" description="Disordered" evidence="1">
    <location>
        <begin position="760"/>
        <end position="788"/>
    </location>
</feature>
<reference evidence="4" key="1">
    <citation type="submission" date="2016-10" db="EMBL/GenBank/DDBJ databases">
        <authorList>
            <person name="Jeantristanb JTB J.-T."/>
            <person name="Ricardo R."/>
        </authorList>
    </citation>
    <scope>NUCLEOTIDE SEQUENCE [LARGE SCALE GENOMIC DNA]</scope>
</reference>
<accession>A0A2X0N610</accession>
<feature type="transmembrane region" description="Helical" evidence="2">
    <location>
        <begin position="366"/>
        <end position="385"/>
    </location>
</feature>
<feature type="compositionally biased region" description="Basic and acidic residues" evidence="1">
    <location>
        <begin position="150"/>
        <end position="161"/>
    </location>
</feature>
<evidence type="ECO:0000256" key="1">
    <source>
        <dbReference type="SAM" id="MobiDB-lite"/>
    </source>
</evidence>
<evidence type="ECO:0000313" key="3">
    <source>
        <dbReference type="EMBL" id="SDA00177.1"/>
    </source>
</evidence>
<feature type="compositionally biased region" description="Low complexity" evidence="1">
    <location>
        <begin position="138"/>
        <end position="147"/>
    </location>
</feature>
<dbReference type="AlphaFoldDB" id="A0A2X0N610"/>
<feature type="transmembrane region" description="Helical" evidence="2">
    <location>
        <begin position="573"/>
        <end position="591"/>
    </location>
</feature>
<keyword evidence="2" id="KW-0812">Transmembrane</keyword>
<feature type="compositionally biased region" description="Pro residues" evidence="1">
    <location>
        <begin position="97"/>
        <end position="112"/>
    </location>
</feature>
<protein>
    <submittedName>
        <fullName evidence="3">BZ3500_MvSof-1268-A1-R1_Chr9g10488 protein</fullName>
    </submittedName>
</protein>
<sequence length="880" mass="99349">MFTSFRQGADAVEQWDDTPSYVPGRFHAHVLPSPTTSHGFPSGPLASTSTTGSPLSRARSPPPALSPIAQRSKLSNSIRAEPDHSTRKGRLIAALAPRPPTRFASPPPPASSIPPKRFASTSRAPHPSSALESDPLLPSASTPTARSSARRPDLPPSERSDPNFLGRPRPGAKVLSLPGTSPSRGRLFDSSTPEHDETSWLLLRPSQRRVEAWLEYWYKRWAVLVLFPSLIVWIWCAMPFPVSDPYKETPPWNLPWPEQPPISNGSASVHKPFDWTFGGWMGRSAGQSVGVGGIIEIQREERASVRLHFVEQPGIHKDVATEERLRVEGRSAGWKDPSLNSEDSPSIPIDPPGGDPTEELPVDANFYFFLFVYYGIYLAVALIFVTKLFDLYRLNWWPSSLGGSFSYLFFWSLSLLIGFLLHHWNLDGLGRRSRQGSDRPPSDQDSWDWERKTTWVALAFFCMTLPALACFIKLRADRRQTWRRSLTVAQKTFLERQLIPRMPRSYRRFLWFLTTLTISLFALIIGQGFATIYLSTLPHSNIDGLVYVWTWIVTVQILNATSNFILQRKVRSRALVFVFRYYYYLVYGVFYRSLFARLRSPNQAVYIQLLSSSFVILWYPLSMCRPFHSLLKLVTGLTQEYDEYAEDVGTMLYLRNLSENVTTFLGWLTILHFGPNKQIYPYFSFESTDDSYTYELTATASLIIWATELGSSFVARQVIWIIYGLDVTNPELVVACFWTSIHVLMDMLLGQTLSTRYTTSSDTNGYGTSLNLRRRSRGPDRVEAHNTGTKGSVELPQLNVWHYEKGDEGCWTDELTKGERASVEDVPPFTSQLKNFVGVCRGQEAPGCSASDAMRTMRTMEALLQSAQTGQPVVLGDGTH</sequence>
<dbReference type="EMBL" id="FMWP01000107">
    <property type="protein sequence ID" value="SDA00177.1"/>
    <property type="molecule type" value="Genomic_DNA"/>
</dbReference>
<dbReference type="PANTHER" id="PTHR40467">
    <property type="match status" value="1"/>
</dbReference>
<feature type="transmembrane region" description="Helical" evidence="2">
    <location>
        <begin position="455"/>
        <end position="474"/>
    </location>
</feature>
<keyword evidence="2" id="KW-1133">Transmembrane helix</keyword>
<organism evidence="3 4">
    <name type="scientific">Microbotryum saponariae</name>
    <dbReference type="NCBI Taxonomy" id="289078"/>
    <lineage>
        <taxon>Eukaryota</taxon>
        <taxon>Fungi</taxon>
        <taxon>Dikarya</taxon>
        <taxon>Basidiomycota</taxon>
        <taxon>Pucciniomycotina</taxon>
        <taxon>Microbotryomycetes</taxon>
        <taxon>Microbotryales</taxon>
        <taxon>Microbotryaceae</taxon>
        <taxon>Microbotryum</taxon>
    </lineage>
</organism>
<evidence type="ECO:0000313" key="4">
    <source>
        <dbReference type="Proteomes" id="UP000249723"/>
    </source>
</evidence>
<dbReference type="InterPro" id="IPR039966">
    <property type="entry name" value="C553.12c"/>
</dbReference>
<feature type="transmembrane region" description="Helical" evidence="2">
    <location>
        <begin position="509"/>
        <end position="534"/>
    </location>
</feature>
<name>A0A2X0N610_9BASI</name>
<feature type="transmembrane region" description="Helical" evidence="2">
    <location>
        <begin position="546"/>
        <end position="566"/>
    </location>
</feature>
<dbReference type="Proteomes" id="UP000249723">
    <property type="component" value="Unassembled WGS sequence"/>
</dbReference>
<feature type="region of interest" description="Disordered" evidence="1">
    <location>
        <begin position="32"/>
        <end position="193"/>
    </location>
</feature>
<gene>
    <name evidence="3" type="ORF">BZ3500_MVSOF-1268-A1-R1_CHR9G10488</name>
</gene>
<keyword evidence="2" id="KW-0472">Membrane</keyword>
<proteinExistence type="predicted"/>
<dbReference type="Gene3D" id="3.30.360.10">
    <property type="entry name" value="Dihydrodipicolinate Reductase, domain 2"/>
    <property type="match status" value="1"/>
</dbReference>
<feature type="region of interest" description="Disordered" evidence="1">
    <location>
        <begin position="331"/>
        <end position="355"/>
    </location>
</feature>
<dbReference type="OrthoDB" id="5541877at2759"/>
<keyword evidence="4" id="KW-1185">Reference proteome</keyword>